<evidence type="ECO:0000313" key="3">
    <source>
        <dbReference type="Proteomes" id="UP000663166"/>
    </source>
</evidence>
<sequence>MVEAGKPVDGELLQFLSPLGWEHINLTGDYVWRQSRRLEDGKFRPLRMPGKP</sequence>
<dbReference type="GO" id="GO:0006313">
    <property type="term" value="P:DNA transposition"/>
    <property type="evidence" value="ECO:0007669"/>
    <property type="project" value="InterPro"/>
</dbReference>
<evidence type="ECO:0000259" key="1">
    <source>
        <dbReference type="Pfam" id="PF01526"/>
    </source>
</evidence>
<evidence type="ECO:0000313" key="2">
    <source>
        <dbReference type="EMBL" id="QSA00647.1"/>
    </source>
</evidence>
<organism evidence="2 3">
    <name type="scientific">Escherichia coli</name>
    <dbReference type="NCBI Taxonomy" id="562"/>
    <lineage>
        <taxon>Bacteria</taxon>
        <taxon>Pseudomonadati</taxon>
        <taxon>Pseudomonadota</taxon>
        <taxon>Gammaproteobacteria</taxon>
        <taxon>Enterobacterales</taxon>
        <taxon>Enterobacteriaceae</taxon>
        <taxon>Escherichia</taxon>
    </lineage>
</organism>
<geneLocation type="plasmid" evidence="2 3">
    <name>pCFSAN083829_3</name>
</geneLocation>
<name>A0A895P6K1_ECOLX</name>
<protein>
    <submittedName>
        <fullName evidence="2">Tn3 family transposase</fullName>
    </submittedName>
</protein>
<reference evidence="2" key="1">
    <citation type="submission" date="2021-02" db="EMBL/GenBank/DDBJ databases">
        <title>Co-localization of colistin and carbapenem -resistance genes on a novel transferable IncHI2 plasmid in Escherichia coli from chicken-origin.</title>
        <authorList>
            <person name="Hoffmann M."/>
            <person name="Balkey M."/>
            <person name="Ronco T."/>
            <person name="Hendriksen R.S."/>
        </authorList>
    </citation>
    <scope>NUCLEOTIDE SEQUENCE</scope>
    <source>
        <strain evidence="2">CFSAN083829</strain>
        <plasmid evidence="2">pCFSAN083829_3</plasmid>
    </source>
</reference>
<dbReference type="RefSeq" id="WP_139776544.1">
    <property type="nucleotide sequence ID" value="NZ_JBIGVN010000005.1"/>
</dbReference>
<dbReference type="EMBL" id="CP070396">
    <property type="protein sequence ID" value="QSA00647.1"/>
    <property type="molecule type" value="Genomic_DNA"/>
</dbReference>
<keyword evidence="2" id="KW-0614">Plasmid</keyword>
<dbReference type="Pfam" id="PF01526">
    <property type="entry name" value="DDE_Tnp_Tn3"/>
    <property type="match status" value="1"/>
</dbReference>
<dbReference type="InterPro" id="IPR002513">
    <property type="entry name" value="Tn3_Tnp_DDE_dom"/>
</dbReference>
<dbReference type="AlphaFoldDB" id="A0A895P6K1"/>
<dbReference type="Proteomes" id="UP000663166">
    <property type="component" value="Plasmid pCFSAN083829_3"/>
</dbReference>
<feature type="domain" description="Tn3 transposase DDE" evidence="1">
    <location>
        <begin position="3"/>
        <end position="30"/>
    </location>
</feature>
<gene>
    <name evidence="2" type="ORF">JNP96_30630</name>
</gene>
<proteinExistence type="predicted"/>
<accession>A0A895P6K1</accession>
<dbReference type="GO" id="GO:0004803">
    <property type="term" value="F:transposase activity"/>
    <property type="evidence" value="ECO:0007669"/>
    <property type="project" value="InterPro"/>
</dbReference>